<dbReference type="Proteomes" id="UP001165986">
    <property type="component" value="Unassembled WGS sequence"/>
</dbReference>
<reference evidence="1" key="1">
    <citation type="submission" date="2019-07" db="EMBL/GenBank/DDBJ databases">
        <title>Toxilogical consequences of a new and cryptic species of cyanobacteria (Komarekiella delphini-convector) recovered from the epidermis of a bottlenose dolphin and 1500 ft. in the air.</title>
        <authorList>
            <person name="Brown A.O."/>
            <person name="Dvorak P."/>
            <person name="Villanueva C.D."/>
            <person name="Foss A.J."/>
            <person name="Garvey A.D."/>
            <person name="Gibson Q.A."/>
            <person name="Johansen J.R."/>
            <person name="Casamatta D.A."/>
        </authorList>
    </citation>
    <scope>NUCLEOTIDE SEQUENCE</scope>
    <source>
        <strain evidence="1">SJRDD-AB1</strain>
    </source>
</reference>
<name>A0AA40T4L3_9NOST</name>
<dbReference type="RefSeq" id="WP_191762149.1">
    <property type="nucleotide sequence ID" value="NZ_VJXY01000086.1"/>
</dbReference>
<dbReference type="AlphaFoldDB" id="A0AA40T4L3"/>
<organism evidence="1 2">
    <name type="scientific">Komarekiella delphini-convector SJRDD-AB1</name>
    <dbReference type="NCBI Taxonomy" id="2593771"/>
    <lineage>
        <taxon>Bacteria</taxon>
        <taxon>Bacillati</taxon>
        <taxon>Cyanobacteriota</taxon>
        <taxon>Cyanophyceae</taxon>
        <taxon>Nostocales</taxon>
        <taxon>Nostocaceae</taxon>
        <taxon>Komarekiella</taxon>
        <taxon>Komarekiella delphini-convector</taxon>
    </lineage>
</organism>
<evidence type="ECO:0000313" key="1">
    <source>
        <dbReference type="EMBL" id="MBD6620838.1"/>
    </source>
</evidence>
<proteinExistence type="predicted"/>
<comment type="caution">
    <text evidence="1">The sequence shown here is derived from an EMBL/GenBank/DDBJ whole genome shotgun (WGS) entry which is preliminary data.</text>
</comment>
<protein>
    <submittedName>
        <fullName evidence="1">Uncharacterized protein</fullName>
    </submittedName>
</protein>
<accession>A0AA40T4L3</accession>
<evidence type="ECO:0000313" key="2">
    <source>
        <dbReference type="Proteomes" id="UP001165986"/>
    </source>
</evidence>
<gene>
    <name evidence="1" type="ORF">FNW02_35085</name>
</gene>
<dbReference type="EMBL" id="VJXY01000086">
    <property type="protein sequence ID" value="MBD6620838.1"/>
    <property type="molecule type" value="Genomic_DNA"/>
</dbReference>
<sequence length="73" mass="8746">MKTPNLNTVAPYIPTPQEQIKNLRMHLSMPWKESVKIQARKELERLLMEYGEPEPEFQEFELKQLSLFEELKT</sequence>
<keyword evidence="2" id="KW-1185">Reference proteome</keyword>